<dbReference type="InterPro" id="IPR039615">
    <property type="entry name" value="PKS"/>
</dbReference>
<feature type="region of interest" description="Disordered" evidence="1">
    <location>
        <begin position="52"/>
        <end position="78"/>
    </location>
</feature>
<keyword evidence="3" id="KW-1185">Reference proteome</keyword>
<evidence type="ECO:0000313" key="3">
    <source>
        <dbReference type="Proteomes" id="UP001229421"/>
    </source>
</evidence>
<dbReference type="AlphaFoldDB" id="A0AAD8KGE2"/>
<gene>
    <name evidence="2" type="ORF">QVD17_29382</name>
</gene>
<dbReference type="Proteomes" id="UP001229421">
    <property type="component" value="Unassembled WGS sequence"/>
</dbReference>
<organism evidence="2 3">
    <name type="scientific">Tagetes erecta</name>
    <name type="common">African marigold</name>
    <dbReference type="NCBI Taxonomy" id="13708"/>
    <lineage>
        <taxon>Eukaryota</taxon>
        <taxon>Viridiplantae</taxon>
        <taxon>Streptophyta</taxon>
        <taxon>Embryophyta</taxon>
        <taxon>Tracheophyta</taxon>
        <taxon>Spermatophyta</taxon>
        <taxon>Magnoliopsida</taxon>
        <taxon>eudicotyledons</taxon>
        <taxon>Gunneridae</taxon>
        <taxon>Pentapetalae</taxon>
        <taxon>asterids</taxon>
        <taxon>campanulids</taxon>
        <taxon>Asterales</taxon>
        <taxon>Asteraceae</taxon>
        <taxon>Asteroideae</taxon>
        <taxon>Heliantheae alliance</taxon>
        <taxon>Tageteae</taxon>
        <taxon>Tagetes</taxon>
    </lineage>
</organism>
<accession>A0AAD8KGE2</accession>
<dbReference type="PANTHER" id="PTHR33781:SF21">
    <property type="entry name" value="PROTEIN PHYTOCHROME KINASE SUBSTRATE 1-LIKE"/>
    <property type="match status" value="1"/>
</dbReference>
<evidence type="ECO:0000256" key="1">
    <source>
        <dbReference type="SAM" id="MobiDB-lite"/>
    </source>
</evidence>
<feature type="compositionally biased region" description="Polar residues" evidence="1">
    <location>
        <begin position="66"/>
        <end position="78"/>
    </location>
</feature>
<reference evidence="2" key="1">
    <citation type="journal article" date="2023" name="bioRxiv">
        <title>Improved chromosome-level genome assembly for marigold (Tagetes erecta).</title>
        <authorList>
            <person name="Jiang F."/>
            <person name="Yuan L."/>
            <person name="Wang S."/>
            <person name="Wang H."/>
            <person name="Xu D."/>
            <person name="Wang A."/>
            <person name="Fan W."/>
        </authorList>
    </citation>
    <scope>NUCLEOTIDE SEQUENCE</scope>
    <source>
        <strain evidence="2">WSJ</strain>
        <tissue evidence="2">Leaf</tissue>
    </source>
</reference>
<evidence type="ECO:0000313" key="2">
    <source>
        <dbReference type="EMBL" id="KAK1419937.1"/>
    </source>
</evidence>
<feature type="compositionally biased region" description="Polar residues" evidence="1">
    <location>
        <begin position="369"/>
        <end position="387"/>
    </location>
</feature>
<evidence type="ECO:0008006" key="4">
    <source>
        <dbReference type="Google" id="ProtNLM"/>
    </source>
</evidence>
<proteinExistence type="predicted"/>
<protein>
    <recommendedName>
        <fullName evidence="4">Protein PHYTOCHROME KINASE SUBSTRATE 1-like</fullName>
    </recommendedName>
</protein>
<dbReference type="EMBL" id="JAUHHV010000007">
    <property type="protein sequence ID" value="KAK1419937.1"/>
    <property type="molecule type" value="Genomic_DNA"/>
</dbReference>
<dbReference type="GO" id="GO:0009638">
    <property type="term" value="P:phototropism"/>
    <property type="evidence" value="ECO:0007669"/>
    <property type="project" value="InterPro"/>
</dbReference>
<feature type="region of interest" description="Disordered" evidence="1">
    <location>
        <begin position="365"/>
        <end position="387"/>
    </location>
</feature>
<comment type="caution">
    <text evidence="2">The sequence shown here is derived from an EMBL/GenBank/DDBJ whole genome shotgun (WGS) entry which is preliminary data.</text>
</comment>
<sequence>MITTEERFMVKIMNNKVEDNELGVFGAEKYFKGVIDEELLRTSINNVHYCSNRSEEKHEDPWPTPKSKTPLSGCSGSSWNSRGDLLVSDEPIGNNHNKKTNVKSLLASLGCSCRDKGSVKIAEAKQPVKCGDPKQKTMSSSSKQVDDDDVNVRREAGLTFPVLNASMAHMKHPEPPEAKHEREQGDKCVSLETKLTLLNWGVVTPRAEILDSSGNGNDTGSDGSSDLFELESFSTNENNSFLAQQSAENNIYAPSEASINWSVMTASVAVSPTPKDLVAPRNVKGSGILSRCKNRKAVKIDSDEHCMTSGEKLAVVSHAKREWRHALDSTTPVVKIQANTKLIRAGSGLHISQNGFGVVRQVPNRLSRGPNQNHFEPTRNNTLTPVE</sequence>
<name>A0AAD8KGE2_TARER</name>
<dbReference type="PANTHER" id="PTHR33781">
    <property type="entry name" value="PROTEIN PHYTOCHROME KINASE SUBSTRATE 1-RELATED"/>
    <property type="match status" value="1"/>
</dbReference>